<sequence length="307" mass="34244">MFSKISPSTSVPLFYAFATSGLIIRFFIANLYGMLFLALGLYYNSHSIFGTEAYTPAQLIDWFAAQSESTKTALLSSIVTVIGFLIAYATATYNWKAQALSELRMQAASEIDAFFSQCAKLTTDCQIYANALSHAVDKIQKNCTIEEAAFLAHYNRDQGQLFLQQRQQLIALGIEVHRLNSRHTNLLVLAPGLKGNMELATKALTNITEKIWFHVPFHIDGDQNPILTFIQQVNVADCMVFSKAAEDNFGQLNFSSGIVRGNLQSSVIGFSLWSLLFLLRERSGFKKTIAEHYNAVKKANTARQRGQ</sequence>
<dbReference type="EMBL" id="CP137892">
    <property type="protein sequence ID" value="WPC04100.1"/>
    <property type="molecule type" value="Genomic_DNA"/>
</dbReference>
<organism evidence="2 3">
    <name type="scientific">Pseudomonas benzenivorans</name>
    <dbReference type="NCBI Taxonomy" id="556533"/>
    <lineage>
        <taxon>Bacteria</taxon>
        <taxon>Pseudomonadati</taxon>
        <taxon>Pseudomonadota</taxon>
        <taxon>Gammaproteobacteria</taxon>
        <taxon>Pseudomonadales</taxon>
        <taxon>Pseudomonadaceae</taxon>
        <taxon>Pseudomonas</taxon>
    </lineage>
</organism>
<dbReference type="Proteomes" id="UP001305928">
    <property type="component" value="Chromosome"/>
</dbReference>
<evidence type="ECO:0000313" key="3">
    <source>
        <dbReference type="Proteomes" id="UP001305928"/>
    </source>
</evidence>
<evidence type="ECO:0000256" key="1">
    <source>
        <dbReference type="SAM" id="Phobius"/>
    </source>
</evidence>
<name>A0ABZ0PU52_9PSED</name>
<gene>
    <name evidence="2" type="ORF">SBP02_15145</name>
</gene>
<keyword evidence="1" id="KW-0812">Transmembrane</keyword>
<feature type="transmembrane region" description="Helical" evidence="1">
    <location>
        <begin position="73"/>
        <end position="95"/>
    </location>
</feature>
<reference evidence="2 3" key="1">
    <citation type="submission" date="2023-11" db="EMBL/GenBank/DDBJ databases">
        <title>Complete genome of Pseudomonas benzenivorans BA3361.</title>
        <authorList>
            <person name="Shin S.Y."/>
            <person name="Song J."/>
            <person name="Kang H."/>
        </authorList>
    </citation>
    <scope>NUCLEOTIDE SEQUENCE [LARGE SCALE GENOMIC DNA]</scope>
    <source>
        <strain evidence="2 3">HNIBRBA3361</strain>
    </source>
</reference>
<accession>A0ABZ0PU52</accession>
<keyword evidence="1" id="KW-1133">Transmembrane helix</keyword>
<feature type="transmembrane region" description="Helical" evidence="1">
    <location>
        <begin position="12"/>
        <end position="43"/>
    </location>
</feature>
<evidence type="ECO:0000313" key="2">
    <source>
        <dbReference type="EMBL" id="WPC04100.1"/>
    </source>
</evidence>
<proteinExistence type="predicted"/>
<evidence type="ECO:0008006" key="4">
    <source>
        <dbReference type="Google" id="ProtNLM"/>
    </source>
</evidence>
<keyword evidence="1" id="KW-0472">Membrane</keyword>
<keyword evidence="3" id="KW-1185">Reference proteome</keyword>
<protein>
    <recommendedName>
        <fullName evidence="4">Phage abortive infection protein</fullName>
    </recommendedName>
</protein>
<dbReference type="RefSeq" id="WP_318642939.1">
    <property type="nucleotide sequence ID" value="NZ_CP137892.1"/>
</dbReference>